<keyword evidence="3" id="KW-0597">Phosphoprotein</keyword>
<dbReference type="PANTHER" id="PTHR43352:SF1">
    <property type="entry name" value="ANTHRANILATE--COA LIGASE"/>
    <property type="match status" value="1"/>
</dbReference>
<evidence type="ECO:0000256" key="5">
    <source>
        <dbReference type="ARBA" id="ARBA00022832"/>
    </source>
</evidence>
<evidence type="ECO:0000313" key="11">
    <source>
        <dbReference type="Proteomes" id="UP000267289"/>
    </source>
</evidence>
<dbReference type="Pfam" id="PF00550">
    <property type="entry name" value="PP-binding"/>
    <property type="match status" value="1"/>
</dbReference>
<feature type="coiled-coil region" evidence="7">
    <location>
        <begin position="527"/>
        <end position="554"/>
    </location>
</feature>
<keyword evidence="6" id="KW-0443">Lipid metabolism</keyword>
<gene>
    <name evidence="10" type="ORF">LAUMK13_01582</name>
</gene>
<dbReference type="PANTHER" id="PTHR43352">
    <property type="entry name" value="ACETYL-COA SYNTHETASE"/>
    <property type="match status" value="1"/>
</dbReference>
<dbReference type="InterPro" id="IPR020806">
    <property type="entry name" value="PKS_PP-bd"/>
</dbReference>
<dbReference type="NCBIfam" id="NF004716">
    <property type="entry name" value="PRK06060.1"/>
    <property type="match status" value="1"/>
</dbReference>
<proteinExistence type="predicted"/>
<evidence type="ECO:0000256" key="4">
    <source>
        <dbReference type="ARBA" id="ARBA00022598"/>
    </source>
</evidence>
<evidence type="ECO:0000259" key="9">
    <source>
        <dbReference type="PROSITE" id="PS50075"/>
    </source>
</evidence>
<evidence type="ECO:0000256" key="3">
    <source>
        <dbReference type="ARBA" id="ARBA00022553"/>
    </source>
</evidence>
<dbReference type="PROSITE" id="PS50075">
    <property type="entry name" value="CARRIER"/>
    <property type="match status" value="1"/>
</dbReference>
<dbReference type="InterPro" id="IPR000873">
    <property type="entry name" value="AMP-dep_synth/lig_dom"/>
</dbReference>
<dbReference type="Gene3D" id="3.30.300.30">
    <property type="match status" value="1"/>
</dbReference>
<dbReference type="GO" id="GO:0044550">
    <property type="term" value="P:secondary metabolite biosynthetic process"/>
    <property type="evidence" value="ECO:0007669"/>
    <property type="project" value="TreeGrafter"/>
</dbReference>
<dbReference type="GO" id="GO:0031177">
    <property type="term" value="F:phosphopantetheine binding"/>
    <property type="evidence" value="ECO:0007669"/>
    <property type="project" value="InterPro"/>
</dbReference>
<dbReference type="Pfam" id="PF00501">
    <property type="entry name" value="AMP-binding"/>
    <property type="match status" value="1"/>
</dbReference>
<evidence type="ECO:0000256" key="2">
    <source>
        <dbReference type="ARBA" id="ARBA00022450"/>
    </source>
</evidence>
<dbReference type="RefSeq" id="WP_075541917.1">
    <property type="nucleotide sequence ID" value="NZ_UPHQ01000063.1"/>
</dbReference>
<feature type="domain" description="Carrier" evidence="9">
    <location>
        <begin position="540"/>
        <end position="618"/>
    </location>
</feature>
<dbReference type="InterPro" id="IPR045851">
    <property type="entry name" value="AMP-bd_C_sf"/>
</dbReference>
<evidence type="ECO:0000256" key="7">
    <source>
        <dbReference type="SAM" id="Coils"/>
    </source>
</evidence>
<protein>
    <submittedName>
        <fullName evidence="10">p-hydroxybenzoic acid--AMP ligase FadD22</fullName>
        <ecNumber evidence="10">6.2.1.-</ecNumber>
    </submittedName>
</protein>
<evidence type="ECO:0000256" key="6">
    <source>
        <dbReference type="ARBA" id="ARBA00023098"/>
    </source>
</evidence>
<dbReference type="Pfam" id="PF13193">
    <property type="entry name" value="AMP-binding_C"/>
    <property type="match status" value="1"/>
</dbReference>
<dbReference type="Gene3D" id="3.40.50.12780">
    <property type="entry name" value="N-terminal domain of ligase-like"/>
    <property type="match status" value="1"/>
</dbReference>
<dbReference type="FunFam" id="1.10.1200.10:FF:000007">
    <property type="entry name" value="Probable polyketide synthase pks17"/>
    <property type="match status" value="1"/>
</dbReference>
<feature type="region of interest" description="Disordered" evidence="8">
    <location>
        <begin position="497"/>
        <end position="517"/>
    </location>
</feature>
<dbReference type="SUPFAM" id="SSF47336">
    <property type="entry name" value="ACP-like"/>
    <property type="match status" value="1"/>
</dbReference>
<evidence type="ECO:0000256" key="8">
    <source>
        <dbReference type="SAM" id="MobiDB-lite"/>
    </source>
</evidence>
<dbReference type="EMBL" id="UPHQ01000063">
    <property type="protein sequence ID" value="VBA37327.1"/>
    <property type="molecule type" value="Genomic_DNA"/>
</dbReference>
<dbReference type="InterPro" id="IPR009081">
    <property type="entry name" value="PP-bd_ACP"/>
</dbReference>
<evidence type="ECO:0000313" key="10">
    <source>
        <dbReference type="EMBL" id="VBA37327.1"/>
    </source>
</evidence>
<reference evidence="10 11" key="1">
    <citation type="submission" date="2018-09" db="EMBL/GenBank/DDBJ databases">
        <authorList>
            <person name="Tagini F."/>
        </authorList>
    </citation>
    <scope>NUCLEOTIDE SEQUENCE [LARGE SCALE GENOMIC DNA]</scope>
    <source>
        <strain evidence="10 11">MK13</strain>
    </source>
</reference>
<dbReference type="SUPFAM" id="SSF56801">
    <property type="entry name" value="Acetyl-CoA synthetase-like"/>
    <property type="match status" value="1"/>
</dbReference>
<organism evidence="10 11">
    <name type="scientific">Mycobacterium innocens</name>
    <dbReference type="NCBI Taxonomy" id="2341083"/>
    <lineage>
        <taxon>Bacteria</taxon>
        <taxon>Bacillati</taxon>
        <taxon>Actinomycetota</taxon>
        <taxon>Actinomycetes</taxon>
        <taxon>Mycobacteriales</taxon>
        <taxon>Mycobacteriaceae</taxon>
        <taxon>Mycobacterium</taxon>
    </lineage>
</organism>
<comment type="pathway">
    <text evidence="1">Lipid metabolism.</text>
</comment>
<keyword evidence="5" id="KW-0276">Fatty acid metabolism</keyword>
<dbReference type="EC" id="6.2.1.-" evidence="10"/>
<dbReference type="OrthoDB" id="9803968at2"/>
<evidence type="ECO:0000256" key="1">
    <source>
        <dbReference type="ARBA" id="ARBA00005189"/>
    </source>
</evidence>
<keyword evidence="4 10" id="KW-0436">Ligase</keyword>
<keyword evidence="2" id="KW-0596">Phosphopantetheine</keyword>
<keyword evidence="7" id="KW-0175">Coiled coil</keyword>
<keyword evidence="11" id="KW-1185">Reference proteome</keyword>
<dbReference type="AlphaFoldDB" id="A0A498PWN4"/>
<name>A0A498PWN4_9MYCO</name>
<dbReference type="Proteomes" id="UP000267289">
    <property type="component" value="Unassembled WGS sequence"/>
</dbReference>
<dbReference type="GO" id="GO:0006631">
    <property type="term" value="P:fatty acid metabolic process"/>
    <property type="evidence" value="ECO:0007669"/>
    <property type="project" value="UniProtKB-KW"/>
</dbReference>
<dbReference type="InterPro" id="IPR025110">
    <property type="entry name" value="AMP-bd_C"/>
</dbReference>
<dbReference type="InterPro" id="IPR036736">
    <property type="entry name" value="ACP-like_sf"/>
</dbReference>
<dbReference type="SMART" id="SM00823">
    <property type="entry name" value="PKS_PP"/>
    <property type="match status" value="1"/>
</dbReference>
<dbReference type="Gene3D" id="1.10.1200.10">
    <property type="entry name" value="ACP-like"/>
    <property type="match status" value="1"/>
</dbReference>
<accession>A0A498PWN4</accession>
<dbReference type="GO" id="GO:0016878">
    <property type="term" value="F:acid-thiol ligase activity"/>
    <property type="evidence" value="ECO:0007669"/>
    <property type="project" value="TreeGrafter"/>
</dbReference>
<dbReference type="FunFam" id="3.30.300.30:FF:000042">
    <property type="entry name" value="Fatty-acid-CoA ligase FadD22"/>
    <property type="match status" value="1"/>
</dbReference>
<sequence length="706" mass="76084">MRNGNLAGFLAERASESGWYDRPAYYAPEIVTHGQIHDGAARLAHVLRHRGLGTGDRVLLCLPDSPELVQLLLACLARGVMAFLANPELHRDDHAFLERETEPALVVTSGPLCGRFRPSRVIDAAELLSAAARAEPAEYERLGGDADAYATYTSGTTGPPKAAIHRHADPLTFVDAMCHQALRLTAHDTGLSTARMYFAYGLGNSVWFPLATGGSAVINPLPVGAEMAATLCERFEPSVLYGVPNFFARVVDTCSSESFRTLRCIVSAGEALDMGLAERLIEFFDGIPILDGIGSTEVGQTFVSNTVDEWRPGTLGKVLLPYEIRVLGPDGAPAEPGVDGNLWVRGPSIATGYWNCPDPILEDDGWLDTRDTVRVDAAGWISYRCRADDTEIVGAVNVNPREVERLVVEHDAVAEVAVVGVKESTGASALQAFLVPAGHAVIDESVMRDIHRGLLARLSAFKVPHRLAVVERLPRTANGKLLRSALRAESPAKPIWELSSVQPRPDADPQLDNRPAAGRTVAGHAGEVTLKERLAALQQERHRLVLEAVSAEAAKMLGEPDPQSLSRDLAFSELGFDSQMTVVLCHRLAAATGLRLPETVGWDYGSISGLAQYLEAELSGGDRQAGRVAVTLPANIDAKGRVDEELTRIDELVLTIGDGEKQRVADRLRAILGTITDAGDRLGKRIQDASTPDEIFQLIDSELGES</sequence>
<dbReference type="InterPro" id="IPR042099">
    <property type="entry name" value="ANL_N_sf"/>
</dbReference>